<evidence type="ECO:0000313" key="6">
    <source>
        <dbReference type="Proteomes" id="UP000002508"/>
    </source>
</evidence>
<dbReference type="SUPFAM" id="SSF50985">
    <property type="entry name" value="RCC1/BLIP-II"/>
    <property type="match status" value="2"/>
</dbReference>
<dbReference type="PRINTS" id="PR00633">
    <property type="entry name" value="RCCNDNSATION"/>
</dbReference>
<dbReference type="PROSITE" id="PS50012">
    <property type="entry name" value="RCC1_3"/>
    <property type="match status" value="14"/>
</dbReference>
<evidence type="ECO:0000256" key="1">
    <source>
        <dbReference type="ARBA" id="ARBA00022658"/>
    </source>
</evidence>
<dbReference type="Proteomes" id="UP000002508">
    <property type="component" value="Chromosome"/>
</dbReference>
<dbReference type="Pfam" id="PF25390">
    <property type="entry name" value="WD40_RLD"/>
    <property type="match status" value="2"/>
</dbReference>
<feature type="region of interest" description="Disordered" evidence="3">
    <location>
        <begin position="24"/>
        <end position="43"/>
    </location>
</feature>
<evidence type="ECO:0000313" key="5">
    <source>
        <dbReference type="EMBL" id="ACL23605.1"/>
    </source>
</evidence>
<dbReference type="eggNOG" id="COG5184">
    <property type="taxonomic scope" value="Bacteria"/>
</dbReference>
<dbReference type="InterPro" id="IPR009091">
    <property type="entry name" value="RCC1/BLIP-II"/>
</dbReference>
<reference evidence="5" key="1">
    <citation type="submission" date="2008-12" db="EMBL/GenBank/DDBJ databases">
        <title>Complete sequence of Chloroflexus aggregans DSM 9485.</title>
        <authorList>
            <consortium name="US DOE Joint Genome Institute"/>
            <person name="Lucas S."/>
            <person name="Copeland A."/>
            <person name="Lapidus A."/>
            <person name="Glavina del Rio T."/>
            <person name="Dalin E."/>
            <person name="Tice H."/>
            <person name="Pitluck S."/>
            <person name="Foster B."/>
            <person name="Larimer F."/>
            <person name="Land M."/>
            <person name="Hauser L."/>
            <person name="Kyrpides N."/>
            <person name="Mikhailova N."/>
            <person name="Bryant D."/>
            <person name="Richardson P."/>
        </authorList>
    </citation>
    <scope>NUCLEOTIDE SEQUENCE</scope>
    <source>
        <strain evidence="5">DSM 9485</strain>
    </source>
</reference>
<name>B8G4X2_CHLAD</name>
<evidence type="ECO:0000259" key="4">
    <source>
        <dbReference type="Pfam" id="PF25390"/>
    </source>
</evidence>
<dbReference type="InterPro" id="IPR058923">
    <property type="entry name" value="RCC1-like_dom"/>
</dbReference>
<keyword evidence="1" id="KW-0344">Guanine-nucleotide releasing factor</keyword>
<dbReference type="InterPro" id="IPR011043">
    <property type="entry name" value="Gal_Oxase/kelch_b-propeller"/>
</dbReference>
<proteinExistence type="predicted"/>
<dbReference type="PANTHER" id="PTHR45982:SF1">
    <property type="entry name" value="REGULATOR OF CHROMOSOME CONDENSATION"/>
    <property type="match status" value="1"/>
</dbReference>
<sequence length="778" mass="77143">MNHYTMLRWLLVVSVVGGILWSTQTGHTAPTPTTTEPPSTTTRLHTSSFSPLQGVTAIAAGGAHTCALTGSGGVMCWGGNDFGQLGDGTPTTRSTPGAVSGLPSGVTAIAAGNYHTCALTGSGGVRCWGANYSGQLGNGLTFGRSTPGAVSGLPSGVTAIAAGGDHTCALMSSGGVMCWGDNYYGQLGDGTTTNRRTPVAVSGLPSGVTAIAAGGLHTCALTGSGEVWCWGYNYYGQLGDGTTTYSRSTPAAVGGLPSGMTAIAAGGLHTCALMSSGGVWCWGRNDSGQLGDGSDTDSSTPVAVSGLPSGVTAIAAGDYHTCALTGSGEVWCWGGNGFGQLGDGTTTARSTPAAVSGLPSGVETIAAGDYHTCALMSSGGVWCWGRNNSGQLGDGTTTARSTPAAVSGLPSGVTAIAAGGLHTCALMSSGGVWCWGLNNSGQLGDGSDTDSSTPVAVSGLASGVETIAAGGWHTCALTSSGGVWCWGRNNSGQLGDGSTIYHITPVAVSGLPSGVTAIAAGDYHTCALTGSGGVWCWGYNLSGQLGDGTTTDRSTPVAVSGLTSGVTVIAAGRFHTCALTSSGGVWCWGANFDGQLGDGTTTNRTTPVAVSGLPSGVTAIAAGGWHTCALTSSGEVWCWGDNYYGQLGDGTTTNRSTPGAVSGLPSGVTAIAAGWEHTCALTSSGEVWCWGDNYYGQLGDGTTTNRSTPGAVSGLPSGVTAIAAGVYHTCALTGSGGVMCWGNNGDGQLGDGRPLYRTTPVDVVTSASWGVYLPMIIR</sequence>
<protein>
    <submittedName>
        <fullName evidence="5">Regulator of chromosome condensation RCC1</fullName>
    </submittedName>
</protein>
<evidence type="ECO:0000256" key="2">
    <source>
        <dbReference type="ARBA" id="ARBA00022737"/>
    </source>
</evidence>
<accession>B8G4X2</accession>
<dbReference type="HOGENOM" id="CLU_014355_0_0_0"/>
<evidence type="ECO:0000256" key="3">
    <source>
        <dbReference type="SAM" id="MobiDB-lite"/>
    </source>
</evidence>
<dbReference type="KEGG" id="cag:Cagg_0670"/>
<feature type="compositionally biased region" description="Low complexity" evidence="3">
    <location>
        <begin position="24"/>
        <end position="42"/>
    </location>
</feature>
<dbReference type="AlphaFoldDB" id="B8G4X2"/>
<dbReference type="Pfam" id="PF13540">
    <property type="entry name" value="RCC1_2"/>
    <property type="match status" value="3"/>
</dbReference>
<dbReference type="InterPro" id="IPR000408">
    <property type="entry name" value="Reg_chr_condens"/>
</dbReference>
<feature type="domain" description="RCC1-like" evidence="4">
    <location>
        <begin position="38"/>
        <end position="309"/>
    </location>
</feature>
<dbReference type="RefSeq" id="WP_012615971.1">
    <property type="nucleotide sequence ID" value="NC_011831.1"/>
</dbReference>
<feature type="domain" description="RCC1-like" evidence="4">
    <location>
        <begin position="464"/>
        <end position="764"/>
    </location>
</feature>
<dbReference type="GO" id="GO:0005085">
    <property type="term" value="F:guanyl-nucleotide exchange factor activity"/>
    <property type="evidence" value="ECO:0007669"/>
    <property type="project" value="TreeGrafter"/>
</dbReference>
<organism evidence="5 6">
    <name type="scientific">Chloroflexus aggregans (strain MD-66 / DSM 9485)</name>
    <dbReference type="NCBI Taxonomy" id="326427"/>
    <lineage>
        <taxon>Bacteria</taxon>
        <taxon>Bacillati</taxon>
        <taxon>Chloroflexota</taxon>
        <taxon>Chloroflexia</taxon>
        <taxon>Chloroflexales</taxon>
        <taxon>Chloroflexineae</taxon>
        <taxon>Chloroflexaceae</taxon>
        <taxon>Chloroflexus</taxon>
    </lineage>
</organism>
<dbReference type="GO" id="GO:0005737">
    <property type="term" value="C:cytoplasm"/>
    <property type="evidence" value="ECO:0007669"/>
    <property type="project" value="TreeGrafter"/>
</dbReference>
<dbReference type="SUPFAM" id="SSF50965">
    <property type="entry name" value="Galactose oxidase, central domain"/>
    <property type="match status" value="1"/>
</dbReference>
<dbReference type="OrthoDB" id="27389at2"/>
<dbReference type="Gene3D" id="2.130.10.30">
    <property type="entry name" value="Regulator of chromosome condensation 1/beta-lactamase-inhibitor protein II"/>
    <property type="match status" value="4"/>
</dbReference>
<keyword evidence="2" id="KW-0677">Repeat</keyword>
<dbReference type="STRING" id="326427.Cagg_0670"/>
<gene>
    <name evidence="5" type="ordered locus">Cagg_0670</name>
</gene>
<dbReference type="EMBL" id="CP001337">
    <property type="protein sequence ID" value="ACL23605.1"/>
    <property type="molecule type" value="Genomic_DNA"/>
</dbReference>
<dbReference type="PANTHER" id="PTHR45982">
    <property type="entry name" value="REGULATOR OF CHROMOSOME CONDENSATION"/>
    <property type="match status" value="1"/>
</dbReference>
<dbReference type="InterPro" id="IPR051553">
    <property type="entry name" value="Ran_GTPase-activating"/>
</dbReference>
<keyword evidence="6" id="KW-1185">Reference proteome</keyword>